<dbReference type="InterPro" id="IPR015813">
    <property type="entry name" value="Pyrv/PenolPyrv_kinase-like_dom"/>
</dbReference>
<gene>
    <name evidence="5" type="ORF">IF651_15530</name>
</gene>
<evidence type="ECO:0000256" key="4">
    <source>
        <dbReference type="SAM" id="MobiDB-lite"/>
    </source>
</evidence>
<dbReference type="AlphaFoldDB" id="A0A927PGL9"/>
<dbReference type="GO" id="GO:0003824">
    <property type="term" value="F:catalytic activity"/>
    <property type="evidence" value="ECO:0007669"/>
    <property type="project" value="InterPro"/>
</dbReference>
<dbReference type="Gene3D" id="3.20.20.60">
    <property type="entry name" value="Phosphoenolpyruvate-binding domains"/>
    <property type="match status" value="1"/>
</dbReference>
<dbReference type="PANTHER" id="PTHR32308">
    <property type="entry name" value="LYASE BETA SUBUNIT, PUTATIVE (AFU_ORTHOLOGUE AFUA_4G13030)-RELATED"/>
    <property type="match status" value="1"/>
</dbReference>
<dbReference type="InterPro" id="IPR054255">
    <property type="entry name" value="DUF6986"/>
</dbReference>
<evidence type="ECO:0000313" key="6">
    <source>
        <dbReference type="Proteomes" id="UP000610846"/>
    </source>
</evidence>
<proteinExistence type="predicted"/>
<feature type="region of interest" description="Disordered" evidence="4">
    <location>
        <begin position="1"/>
        <end position="22"/>
    </location>
</feature>
<comment type="cofactor">
    <cofactor evidence="1">
        <name>Mg(2+)</name>
        <dbReference type="ChEBI" id="CHEBI:18420"/>
    </cofactor>
</comment>
<dbReference type="PANTHER" id="PTHR32308:SF10">
    <property type="entry name" value="CITRATE LYASE SUBUNIT BETA"/>
    <property type="match status" value="1"/>
</dbReference>
<keyword evidence="6" id="KW-1185">Reference proteome</keyword>
<reference evidence="5" key="2">
    <citation type="submission" date="2020-09" db="EMBL/GenBank/DDBJ databases">
        <authorList>
            <person name="Yu Y."/>
        </authorList>
    </citation>
    <scope>NUCLEOTIDE SEQUENCE</scope>
    <source>
        <strain evidence="5">KCTC 49039</strain>
    </source>
</reference>
<reference evidence="5" key="1">
    <citation type="journal article" date="2018" name="Curr. Microbiol.">
        <title>Cellulosimicrobium arenosum sp. nov., Isolated from Marine Sediment Sand.</title>
        <authorList>
            <person name="Oh M."/>
            <person name="Kim J.H."/>
            <person name="Yoon J.H."/>
            <person name="Schumann P."/>
            <person name="Kim W."/>
        </authorList>
    </citation>
    <scope>NUCLEOTIDE SEQUENCE</scope>
    <source>
        <strain evidence="5">KCTC 49039</strain>
    </source>
</reference>
<name>A0A927PGL9_9MICO</name>
<organism evidence="5 6">
    <name type="scientific">Cellulosimicrobium arenosum</name>
    <dbReference type="NCBI Taxonomy" id="2708133"/>
    <lineage>
        <taxon>Bacteria</taxon>
        <taxon>Bacillati</taxon>
        <taxon>Actinomycetota</taxon>
        <taxon>Actinomycetes</taxon>
        <taxon>Micrococcales</taxon>
        <taxon>Promicromonosporaceae</taxon>
        <taxon>Cellulosimicrobium</taxon>
    </lineage>
</organism>
<dbReference type="Proteomes" id="UP000610846">
    <property type="component" value="Unassembled WGS sequence"/>
</dbReference>
<keyword evidence="3" id="KW-0460">Magnesium</keyword>
<keyword evidence="2" id="KW-0479">Metal-binding</keyword>
<dbReference type="SUPFAM" id="SSF51621">
    <property type="entry name" value="Phosphoenolpyruvate/pyruvate domain"/>
    <property type="match status" value="1"/>
</dbReference>
<evidence type="ECO:0000313" key="5">
    <source>
        <dbReference type="EMBL" id="MBD8080464.1"/>
    </source>
</evidence>
<evidence type="ECO:0000256" key="1">
    <source>
        <dbReference type="ARBA" id="ARBA00001946"/>
    </source>
</evidence>
<dbReference type="GO" id="GO:0000287">
    <property type="term" value="F:magnesium ion binding"/>
    <property type="evidence" value="ECO:0007669"/>
    <property type="project" value="TreeGrafter"/>
</dbReference>
<dbReference type="InterPro" id="IPR040442">
    <property type="entry name" value="Pyrv_kinase-like_dom_sf"/>
</dbReference>
<comment type="caution">
    <text evidence="5">The sequence shown here is derived from an EMBL/GenBank/DDBJ whole genome shotgun (WGS) entry which is preliminary data.</text>
</comment>
<evidence type="ECO:0000256" key="2">
    <source>
        <dbReference type="ARBA" id="ARBA00022723"/>
    </source>
</evidence>
<protein>
    <submittedName>
        <fullName evidence="5">Aldolase</fullName>
    </submittedName>
</protein>
<evidence type="ECO:0000256" key="3">
    <source>
        <dbReference type="ARBA" id="ARBA00022842"/>
    </source>
</evidence>
<sequence>MTAGPLARPAGSAGSERPHAARSLDAALDAELDARLEAVDVLLEQGYPGDDGSRQPVHTVYVPGDRYDRDLPARWGEQARAALRAAGGSRHLVRALGVDPALGVAPLVDAKLAAEPIEDLRIDFEDGYGDHGDAAEDAAAHAAAHELVAALAAGSSPAFVGIRIKSFERATRRRGVRTFDVFTTALVAGLRASGTDASGVGGDLPAGYVVTLAKVSAVEQVEAMVAVCERLEAALDLPAGRLRFEIQVETPQAVLGPDGTATVARMVHAAGARAVGLHYGTYDYSASLGIAAEYQSMEHPAADHAKAVMQLAAAGTGVRVSDGSTNVLPVGDTRTVGAAWVLHGRLVRRSLERGFYQGWDLHPAQLASRYAATYAFFRRAAPAAVKRLRDYVRVVDGLGEPGGVLDEPATAKALAWFLLRALDCGALTPTEVAGDDETLTRRRLEALRDARPGVDAH</sequence>
<dbReference type="Pfam" id="PF22484">
    <property type="entry name" value="DUF6986"/>
    <property type="match status" value="1"/>
</dbReference>
<dbReference type="EMBL" id="JACYHB010000015">
    <property type="protein sequence ID" value="MBD8080464.1"/>
    <property type="molecule type" value="Genomic_DNA"/>
</dbReference>
<accession>A0A927PGL9</accession>
<dbReference type="GO" id="GO:0006107">
    <property type="term" value="P:oxaloacetate metabolic process"/>
    <property type="evidence" value="ECO:0007669"/>
    <property type="project" value="TreeGrafter"/>
</dbReference>